<evidence type="ECO:0000256" key="5">
    <source>
        <dbReference type="SAM" id="MobiDB-lite"/>
    </source>
</evidence>
<protein>
    <recommendedName>
        <fullName evidence="10">Galactose oxidase-like Early set domain-containing protein</fullName>
    </recommendedName>
</protein>
<accession>A0A2T3AU59</accession>
<comment type="subcellular location">
    <subcellularLocation>
        <location evidence="1">Membrane</location>
        <topology evidence="1">Single-pass membrane protein</topology>
    </subcellularLocation>
</comment>
<feature type="region of interest" description="Disordered" evidence="5">
    <location>
        <begin position="982"/>
        <end position="1076"/>
    </location>
</feature>
<dbReference type="InParanoid" id="A0A2T3AU59"/>
<evidence type="ECO:0000256" key="4">
    <source>
        <dbReference type="ARBA" id="ARBA00023136"/>
    </source>
</evidence>
<feature type="compositionally biased region" description="Basic and acidic residues" evidence="5">
    <location>
        <begin position="1059"/>
        <end position="1076"/>
    </location>
</feature>
<evidence type="ECO:0000313" key="8">
    <source>
        <dbReference type="EMBL" id="PSS12210.1"/>
    </source>
</evidence>
<dbReference type="InterPro" id="IPR011043">
    <property type="entry name" value="Gal_Oxase/kelch_b-propeller"/>
</dbReference>
<proteinExistence type="predicted"/>
<name>A0A2T3AU59_AMORE</name>
<keyword evidence="7" id="KW-0732">Signal</keyword>
<dbReference type="SUPFAM" id="SSF50965">
    <property type="entry name" value="Galactose oxidase, central domain"/>
    <property type="match status" value="1"/>
</dbReference>
<dbReference type="InterPro" id="IPR015915">
    <property type="entry name" value="Kelch-typ_b-propeller"/>
</dbReference>
<evidence type="ECO:0000313" key="9">
    <source>
        <dbReference type="Proteomes" id="UP000241818"/>
    </source>
</evidence>
<feature type="compositionally biased region" description="Basic and acidic residues" evidence="5">
    <location>
        <begin position="1033"/>
        <end position="1043"/>
    </location>
</feature>
<feature type="region of interest" description="Disordered" evidence="5">
    <location>
        <begin position="903"/>
        <end position="948"/>
    </location>
</feature>
<feature type="compositionally biased region" description="Polar residues" evidence="5">
    <location>
        <begin position="696"/>
        <end position="716"/>
    </location>
</feature>
<feature type="compositionally biased region" description="Low complexity" evidence="5">
    <location>
        <begin position="1044"/>
        <end position="1055"/>
    </location>
</feature>
<evidence type="ECO:0000256" key="1">
    <source>
        <dbReference type="ARBA" id="ARBA00004167"/>
    </source>
</evidence>
<feature type="compositionally biased region" description="Polar residues" evidence="5">
    <location>
        <begin position="753"/>
        <end position="770"/>
    </location>
</feature>
<evidence type="ECO:0000256" key="6">
    <source>
        <dbReference type="SAM" id="Phobius"/>
    </source>
</evidence>
<keyword evidence="9" id="KW-1185">Reference proteome</keyword>
<dbReference type="InterPro" id="IPR051694">
    <property type="entry name" value="Immunoregulatory_rcpt-like"/>
</dbReference>
<keyword evidence="3 6" id="KW-1133">Transmembrane helix</keyword>
<evidence type="ECO:0000256" key="2">
    <source>
        <dbReference type="ARBA" id="ARBA00022692"/>
    </source>
</evidence>
<feature type="compositionally biased region" description="Basic and acidic residues" evidence="5">
    <location>
        <begin position="798"/>
        <end position="810"/>
    </location>
</feature>
<dbReference type="PANTHER" id="PTHR15549">
    <property type="entry name" value="PAIRED IMMUNOGLOBULIN-LIKE TYPE 2 RECEPTOR"/>
    <property type="match status" value="1"/>
</dbReference>
<evidence type="ECO:0008006" key="10">
    <source>
        <dbReference type="Google" id="ProtNLM"/>
    </source>
</evidence>
<dbReference type="PANTHER" id="PTHR15549:SF27">
    <property type="entry name" value="CHITIN-BINDING TYPE-1 DOMAIN-CONTAINING PROTEIN"/>
    <property type="match status" value="1"/>
</dbReference>
<evidence type="ECO:0000256" key="7">
    <source>
        <dbReference type="SAM" id="SignalP"/>
    </source>
</evidence>
<feature type="region of interest" description="Disordered" evidence="5">
    <location>
        <begin position="753"/>
        <end position="843"/>
    </location>
</feature>
<keyword evidence="2 6" id="KW-0812">Transmembrane</keyword>
<dbReference type="Gene3D" id="2.120.10.80">
    <property type="entry name" value="Kelch-type beta propeller"/>
    <property type="match status" value="1"/>
</dbReference>
<feature type="region of interest" description="Disordered" evidence="5">
    <location>
        <begin position="677"/>
        <end position="717"/>
    </location>
</feature>
<feature type="transmembrane region" description="Helical" evidence="6">
    <location>
        <begin position="445"/>
        <end position="468"/>
    </location>
</feature>
<keyword evidence="4 6" id="KW-0472">Membrane</keyword>
<feature type="compositionally biased region" description="Polar residues" evidence="5">
    <location>
        <begin position="812"/>
        <end position="822"/>
    </location>
</feature>
<organism evidence="8 9">
    <name type="scientific">Amorphotheca resinae ATCC 22711</name>
    <dbReference type="NCBI Taxonomy" id="857342"/>
    <lineage>
        <taxon>Eukaryota</taxon>
        <taxon>Fungi</taxon>
        <taxon>Dikarya</taxon>
        <taxon>Ascomycota</taxon>
        <taxon>Pezizomycotina</taxon>
        <taxon>Leotiomycetes</taxon>
        <taxon>Helotiales</taxon>
        <taxon>Amorphothecaceae</taxon>
        <taxon>Amorphotheca</taxon>
    </lineage>
</organism>
<feature type="chain" id="PRO_5015656486" description="Galactose oxidase-like Early set domain-containing protein" evidence="7">
    <location>
        <begin position="22"/>
        <end position="1076"/>
    </location>
</feature>
<dbReference type="OrthoDB" id="205993at2759"/>
<dbReference type="GO" id="GO:0016020">
    <property type="term" value="C:membrane"/>
    <property type="evidence" value="ECO:0007669"/>
    <property type="project" value="UniProtKB-SubCell"/>
</dbReference>
<dbReference type="Proteomes" id="UP000241818">
    <property type="component" value="Unassembled WGS sequence"/>
</dbReference>
<feature type="compositionally biased region" description="Acidic residues" evidence="5">
    <location>
        <begin position="1019"/>
        <end position="1032"/>
    </location>
</feature>
<dbReference type="GO" id="GO:0071944">
    <property type="term" value="C:cell periphery"/>
    <property type="evidence" value="ECO:0007669"/>
    <property type="project" value="UniProtKB-ARBA"/>
</dbReference>
<dbReference type="GeneID" id="36572574"/>
<dbReference type="AlphaFoldDB" id="A0A2T3AU59"/>
<dbReference type="RefSeq" id="XP_024718208.1">
    <property type="nucleotide sequence ID" value="XM_024864493.1"/>
</dbReference>
<dbReference type="EMBL" id="KZ679015">
    <property type="protein sequence ID" value="PSS12210.1"/>
    <property type="molecule type" value="Genomic_DNA"/>
</dbReference>
<reference evidence="8 9" key="1">
    <citation type="journal article" date="2018" name="New Phytol.">
        <title>Comparative genomics and transcriptomics depict ericoid mycorrhizal fungi as versatile saprotrophs and plant mutualists.</title>
        <authorList>
            <person name="Martino E."/>
            <person name="Morin E."/>
            <person name="Grelet G.A."/>
            <person name="Kuo A."/>
            <person name="Kohler A."/>
            <person name="Daghino S."/>
            <person name="Barry K.W."/>
            <person name="Cichocki N."/>
            <person name="Clum A."/>
            <person name="Dockter R.B."/>
            <person name="Hainaut M."/>
            <person name="Kuo R.C."/>
            <person name="LaButti K."/>
            <person name="Lindahl B.D."/>
            <person name="Lindquist E.A."/>
            <person name="Lipzen A."/>
            <person name="Khouja H.R."/>
            <person name="Magnuson J."/>
            <person name="Murat C."/>
            <person name="Ohm R.A."/>
            <person name="Singer S.W."/>
            <person name="Spatafora J.W."/>
            <person name="Wang M."/>
            <person name="Veneault-Fourrey C."/>
            <person name="Henrissat B."/>
            <person name="Grigoriev I.V."/>
            <person name="Martin F.M."/>
            <person name="Perotto S."/>
        </authorList>
    </citation>
    <scope>NUCLEOTIDE SEQUENCE [LARGE SCALE GENOMIC DNA]</scope>
    <source>
        <strain evidence="8 9">ATCC 22711</strain>
    </source>
</reference>
<sequence>MRVQSKSVFWTFCSILAVALAQSLPYHPTNILLPSSSSWNKDIAYVFLQQPSRGDFYLASINISSTLSPGNLSLETLSTTLPFSTTGFDTFIPSISTNGEILVYAGTCSTSDGASLWTFTPTNTSSVGNGTWIKETITAGNVSSTDLLGADFLSRGFSFSPLVDANASQTVTYIFGGMCPKSGATVSTWQSDASYSNRMLRLTPGSSDYTIEVATSRGPPIAEAGFTITGLIPTYSNGSGVVTQQQDFVLIGGHTQTAFINMSQLAIWNLPEANWGFIPVQSSSASPNTELAVKSTVTSVDSRSGHTAVLTEDGSKIIVLGGWVGDITQAADPQLVVLEVGAGYGGSGASKDWKWSIPTEQPPGSGIYGHGAVMLPGNVMMVLGGYNITSSTKLKRDPTSGAQVMFLNATSMTWISNYTNPSYVAALEMDAAKSSSSSKSHSKKVGLGVGLGLGLAAVVVAIVVYCWLRKRARDEGVEEREKHIRALSAGTANYSPPLGQRSGFPWPTGWGPNGGQDSAVMGYENLNSGIHGLGDHGIPPPPKHTVRKPLHSQSARGLYQPTSTFDYTATDGRSNSLGTAGPIHPIYEADEDDHVPVVSDNGVGVAFGDPSSPANRNQHPDIFRDPPAANSATLRQEDFNNVAPDPETIARSREREIEEWVSDWAAADALLHSQARSHSSAGHVSPTRRAQLAAATVSSVSSEGDINRNASNSSGRSVAISAMTVSRSGSSSQSRPRSNSLRRLVTSAINPFTSNLLSPTVGSAGPSPTSDTRKPPNSSGSGSSSFTTARTTLPIMHPPDEDIPPRRGEEIQTYSGENSPTRSVHDYVPGSPSKTKPPAVNKGRNSWLEGLKRAFTGDSTRNANHDDFSFGTRTPSPMLIKQHRGIAPRRTASDGAAGAALWRRRQGRGDWEDSADPDELPRGARRSSAIVGNRASHISSSISGDDEDEWDIERAVQNRVVQVMFTVPKERLRVVNHDIRDEGSETSTIRSKKSISRSIRSTKEATADSSAQTPLLEDAGTDADADTDADPDPLDKGKGKESDTSSVKSKSSSSKPKGKVAEMVEKLEERLTPEHY</sequence>
<feature type="signal peptide" evidence="7">
    <location>
        <begin position="1"/>
        <end position="21"/>
    </location>
</feature>
<dbReference type="STRING" id="857342.A0A2T3AU59"/>
<evidence type="ECO:0000256" key="3">
    <source>
        <dbReference type="ARBA" id="ARBA00022989"/>
    </source>
</evidence>
<gene>
    <name evidence="8" type="ORF">M430DRAFT_21313</name>
</gene>